<keyword evidence="2" id="KW-0732">Signal</keyword>
<proteinExistence type="predicted"/>
<dbReference type="GO" id="GO:0005576">
    <property type="term" value="C:extracellular region"/>
    <property type="evidence" value="ECO:0007669"/>
    <property type="project" value="InterPro"/>
</dbReference>
<accession>C3Y2G7</accession>
<dbReference type="GO" id="GO:0030414">
    <property type="term" value="F:peptidase inhibitor activity"/>
    <property type="evidence" value="ECO:0007669"/>
    <property type="project" value="InterPro"/>
</dbReference>
<dbReference type="SUPFAM" id="SSF57256">
    <property type="entry name" value="Elafin-like"/>
    <property type="match status" value="1"/>
</dbReference>
<dbReference type="InParanoid" id="C3Y2G7"/>
<reference evidence="4" key="1">
    <citation type="journal article" date="2008" name="Nature">
        <title>The amphioxus genome and the evolution of the chordate karyotype.</title>
        <authorList>
            <consortium name="US DOE Joint Genome Institute (JGI-PGF)"/>
            <person name="Putnam N.H."/>
            <person name="Butts T."/>
            <person name="Ferrier D.E.K."/>
            <person name="Furlong R.F."/>
            <person name="Hellsten U."/>
            <person name="Kawashima T."/>
            <person name="Robinson-Rechavi M."/>
            <person name="Shoguchi E."/>
            <person name="Terry A."/>
            <person name="Yu J.-K."/>
            <person name="Benito-Gutierrez E.L."/>
            <person name="Dubchak I."/>
            <person name="Garcia-Fernandez J."/>
            <person name="Gibson-Brown J.J."/>
            <person name="Grigoriev I.V."/>
            <person name="Horton A.C."/>
            <person name="de Jong P.J."/>
            <person name="Jurka J."/>
            <person name="Kapitonov V.V."/>
            <person name="Kohara Y."/>
            <person name="Kuroki Y."/>
            <person name="Lindquist E."/>
            <person name="Lucas S."/>
            <person name="Osoegawa K."/>
            <person name="Pennacchio L.A."/>
            <person name="Salamov A.A."/>
            <person name="Satou Y."/>
            <person name="Sauka-Spengler T."/>
            <person name="Schmutz J."/>
            <person name="Shin-I T."/>
            <person name="Toyoda A."/>
            <person name="Bronner-Fraser M."/>
            <person name="Fujiyama A."/>
            <person name="Holland L.Z."/>
            <person name="Holland P.W.H."/>
            <person name="Satoh N."/>
            <person name="Rokhsar D.S."/>
        </authorList>
    </citation>
    <scope>NUCLEOTIDE SEQUENCE [LARGE SCALE GENOMIC DNA]</scope>
    <source>
        <strain evidence="4">S238N-H82</strain>
        <tissue evidence="4">Testes</tissue>
    </source>
</reference>
<feature type="region of interest" description="Disordered" evidence="1">
    <location>
        <begin position="36"/>
        <end position="80"/>
    </location>
</feature>
<dbReference type="InterPro" id="IPR036645">
    <property type="entry name" value="Elafin-like_sf"/>
</dbReference>
<feature type="domain" description="WAP" evidence="3">
    <location>
        <begin position="209"/>
        <end position="257"/>
    </location>
</feature>
<evidence type="ECO:0000256" key="1">
    <source>
        <dbReference type="SAM" id="MobiDB-lite"/>
    </source>
</evidence>
<evidence type="ECO:0000313" key="4">
    <source>
        <dbReference type="EMBL" id="EEN65522.1"/>
    </source>
</evidence>
<dbReference type="MEROPS" id="I17.003"/>
<dbReference type="Gene3D" id="4.10.75.10">
    <property type="entry name" value="Elafin-like"/>
    <property type="match status" value="1"/>
</dbReference>
<feature type="chain" id="PRO_5002935063" description="WAP domain-containing protein" evidence="2">
    <location>
        <begin position="20"/>
        <end position="346"/>
    </location>
</feature>
<dbReference type="CDD" id="cd00199">
    <property type="entry name" value="WAP"/>
    <property type="match status" value="1"/>
</dbReference>
<evidence type="ECO:0000256" key="2">
    <source>
        <dbReference type="SAM" id="SignalP"/>
    </source>
</evidence>
<dbReference type="InterPro" id="IPR008197">
    <property type="entry name" value="WAP_dom"/>
</dbReference>
<sequence>MAYTLQLLLLALFCVGVLPQGDLKEKPELDESISKEIEKIEEGERKPPVGEKNETLGREDDYGLYGGEKDSTSGGGYNRDRYDYGRDVYTDGSYHHAYSTAGGYSGGYDRLGNYRDVADNYRAGGGDYRGGGGDYRSDDRKKYTRAACPAGVPYVPYACAEVSPCLTAVCGDLDPNSPDSNITCVPTYCGGCDKVAFFDKNSGRPVKCKGEETGKCPKVPYGTVGTCAVECETDDDCKAVGSKCCSNGCGRTCQGAEPEVPKNLTQCRLYLKEEESGDALLWLFRPDNRGGKLFSTDPLGNGTYFHRFHGDRNELGAEVKEHYPESSDVVVAENIEWRGNLILKSL</sequence>
<evidence type="ECO:0000259" key="3">
    <source>
        <dbReference type="PROSITE" id="PS51390"/>
    </source>
</evidence>
<feature type="compositionally biased region" description="Basic and acidic residues" evidence="1">
    <location>
        <begin position="36"/>
        <end position="71"/>
    </location>
</feature>
<dbReference type="SMART" id="SM00217">
    <property type="entry name" value="WAP"/>
    <property type="match status" value="1"/>
</dbReference>
<dbReference type="Pfam" id="PF00095">
    <property type="entry name" value="WAP"/>
    <property type="match status" value="1"/>
</dbReference>
<feature type="signal peptide" evidence="2">
    <location>
        <begin position="1"/>
        <end position="19"/>
    </location>
</feature>
<protein>
    <recommendedName>
        <fullName evidence="3">WAP domain-containing protein</fullName>
    </recommendedName>
</protein>
<dbReference type="EMBL" id="GG666481">
    <property type="protein sequence ID" value="EEN65522.1"/>
    <property type="molecule type" value="Genomic_DNA"/>
</dbReference>
<organism>
    <name type="scientific">Branchiostoma floridae</name>
    <name type="common">Florida lancelet</name>
    <name type="synonym">Amphioxus</name>
    <dbReference type="NCBI Taxonomy" id="7739"/>
    <lineage>
        <taxon>Eukaryota</taxon>
        <taxon>Metazoa</taxon>
        <taxon>Chordata</taxon>
        <taxon>Cephalochordata</taxon>
        <taxon>Leptocardii</taxon>
        <taxon>Amphioxiformes</taxon>
        <taxon>Branchiostomatidae</taxon>
        <taxon>Branchiostoma</taxon>
    </lineage>
</organism>
<dbReference type="AlphaFoldDB" id="C3Y2G7"/>
<dbReference type="PROSITE" id="PS51390">
    <property type="entry name" value="WAP"/>
    <property type="match status" value="1"/>
</dbReference>
<gene>
    <name evidence="4" type="ORF">BRAFLDRAFT_95605</name>
</gene>
<name>C3Y2G7_BRAFL</name>